<keyword evidence="3" id="KW-1185">Reference proteome</keyword>
<dbReference type="AlphaFoldDB" id="A0A4P9WPJ2"/>
<organism evidence="2 3">
    <name type="scientific">Blyttiomyces helicus</name>
    <dbReference type="NCBI Taxonomy" id="388810"/>
    <lineage>
        <taxon>Eukaryota</taxon>
        <taxon>Fungi</taxon>
        <taxon>Fungi incertae sedis</taxon>
        <taxon>Chytridiomycota</taxon>
        <taxon>Chytridiomycota incertae sedis</taxon>
        <taxon>Chytridiomycetes</taxon>
        <taxon>Chytridiomycetes incertae sedis</taxon>
        <taxon>Blyttiomyces</taxon>
    </lineage>
</organism>
<dbReference type="SUPFAM" id="SSF52047">
    <property type="entry name" value="RNI-like"/>
    <property type="match status" value="1"/>
</dbReference>
<evidence type="ECO:0000313" key="3">
    <source>
        <dbReference type="Proteomes" id="UP000269721"/>
    </source>
</evidence>
<protein>
    <submittedName>
        <fullName evidence="2">Uncharacterized protein</fullName>
    </submittedName>
</protein>
<evidence type="ECO:0000256" key="1">
    <source>
        <dbReference type="SAM" id="MobiDB-lite"/>
    </source>
</evidence>
<dbReference type="InterPro" id="IPR032675">
    <property type="entry name" value="LRR_dom_sf"/>
</dbReference>
<dbReference type="EMBL" id="KZ994346">
    <property type="protein sequence ID" value="RKO93170.1"/>
    <property type="molecule type" value="Genomic_DNA"/>
</dbReference>
<dbReference type="Gene3D" id="3.80.10.10">
    <property type="entry name" value="Ribonuclease Inhibitor"/>
    <property type="match status" value="1"/>
</dbReference>
<sequence length="331" mass="35588">MEGASASSASLSPSSPPDVGRRSPRDLDSHRLHARVPLLEPCRLSNAVFICEALAEFERLASSRGFGGNHFAGVTGHCPSSPPLPPPAARISARLSSAPGFPGLSRLSLKSCSKYDITDAIGLELVQWTAPSSAFSRNVKAAEKLPRLKILLGSFLDDGSLAAYSAKCSLLVKVDLHNSKITDAGVKELLVRCKTLESPVPAPAQRQTPPAHLHRLHPRLPLLEPPSAFKLFGRTPPFAPARRSRTPLMTDPAYSAKCSLLVKVDLRKSKVTDAGVKDLLSGCKIIKDRDLTSTAVTATTFIALVDYHPLTFLGVGESLPTFRAWRKHRAA</sequence>
<proteinExistence type="predicted"/>
<dbReference type="Proteomes" id="UP000269721">
    <property type="component" value="Unassembled WGS sequence"/>
</dbReference>
<feature type="region of interest" description="Disordered" evidence="1">
    <location>
        <begin position="1"/>
        <end position="26"/>
    </location>
</feature>
<gene>
    <name evidence="2" type="ORF">BDK51DRAFT_51479</name>
</gene>
<feature type="compositionally biased region" description="Low complexity" evidence="1">
    <location>
        <begin position="1"/>
        <end position="13"/>
    </location>
</feature>
<evidence type="ECO:0000313" key="2">
    <source>
        <dbReference type="EMBL" id="RKO93170.1"/>
    </source>
</evidence>
<reference evidence="3" key="1">
    <citation type="journal article" date="2018" name="Nat. Microbiol.">
        <title>Leveraging single-cell genomics to expand the fungal tree of life.</title>
        <authorList>
            <person name="Ahrendt S.R."/>
            <person name="Quandt C.A."/>
            <person name="Ciobanu D."/>
            <person name="Clum A."/>
            <person name="Salamov A."/>
            <person name="Andreopoulos B."/>
            <person name="Cheng J.F."/>
            <person name="Woyke T."/>
            <person name="Pelin A."/>
            <person name="Henrissat B."/>
            <person name="Reynolds N.K."/>
            <person name="Benny G.L."/>
            <person name="Smith M.E."/>
            <person name="James T.Y."/>
            <person name="Grigoriev I.V."/>
        </authorList>
    </citation>
    <scope>NUCLEOTIDE SEQUENCE [LARGE SCALE GENOMIC DNA]</scope>
</reference>
<name>A0A4P9WPJ2_9FUNG</name>
<accession>A0A4P9WPJ2</accession>